<evidence type="ECO:0000313" key="20">
    <source>
        <dbReference type="Proteomes" id="UP000295341"/>
    </source>
</evidence>
<keyword evidence="12" id="KW-0564">Palmitate</keyword>
<keyword evidence="6" id="KW-0812">Transmembrane</keyword>
<evidence type="ECO:0000256" key="7">
    <source>
        <dbReference type="ARBA" id="ARBA00022729"/>
    </source>
</evidence>
<feature type="signal peptide" evidence="15">
    <location>
        <begin position="1"/>
        <end position="33"/>
    </location>
</feature>
<evidence type="ECO:0000256" key="11">
    <source>
        <dbReference type="ARBA" id="ARBA00023136"/>
    </source>
</evidence>
<feature type="domain" description="Polysaccharide export protein N-terminal" evidence="16">
    <location>
        <begin position="69"/>
        <end position="142"/>
    </location>
</feature>
<dbReference type="InterPro" id="IPR019554">
    <property type="entry name" value="Soluble_ligand-bd"/>
</dbReference>
<keyword evidence="9" id="KW-0406">Ion transport</keyword>
<comment type="subcellular location">
    <subcellularLocation>
        <location evidence="1">Cell outer membrane</location>
        <topology evidence="1">Multi-pass membrane protein</topology>
    </subcellularLocation>
</comment>
<evidence type="ECO:0000256" key="5">
    <source>
        <dbReference type="ARBA" id="ARBA00022597"/>
    </source>
</evidence>
<evidence type="ECO:0000259" key="16">
    <source>
        <dbReference type="Pfam" id="PF02563"/>
    </source>
</evidence>
<dbReference type="Pfam" id="PF22461">
    <property type="entry name" value="SLBB_2"/>
    <property type="match status" value="1"/>
</dbReference>
<evidence type="ECO:0000259" key="17">
    <source>
        <dbReference type="Pfam" id="PF10531"/>
    </source>
</evidence>
<keyword evidence="5" id="KW-0762">Sugar transport</keyword>
<keyword evidence="10" id="KW-0626">Porin</keyword>
<comment type="caution">
    <text evidence="19">The sequence shown here is derived from an EMBL/GenBank/DDBJ whole genome shotgun (WGS) entry which is preliminary data.</text>
</comment>
<keyword evidence="8" id="KW-0625">Polysaccharide transport</keyword>
<proteinExistence type="inferred from homology"/>
<gene>
    <name evidence="19" type="ORF">DFR24_1691</name>
</gene>
<evidence type="ECO:0000256" key="8">
    <source>
        <dbReference type="ARBA" id="ARBA00023047"/>
    </source>
</evidence>
<dbReference type="Pfam" id="PF10531">
    <property type="entry name" value="SLBB"/>
    <property type="match status" value="1"/>
</dbReference>
<keyword evidence="11" id="KW-0472">Membrane</keyword>
<dbReference type="InterPro" id="IPR003715">
    <property type="entry name" value="Poly_export_N"/>
</dbReference>
<comment type="similarity">
    <text evidence="2">Belongs to the BexD/CtrA/VexA family.</text>
</comment>
<reference evidence="19 20" key="1">
    <citation type="submission" date="2019-03" db="EMBL/GenBank/DDBJ databases">
        <title>Genomic Encyclopedia of Type Strains, Phase IV (KMG-IV): sequencing the most valuable type-strain genomes for metagenomic binning, comparative biology and taxonomic classification.</title>
        <authorList>
            <person name="Goeker M."/>
        </authorList>
    </citation>
    <scope>NUCLEOTIDE SEQUENCE [LARGE SCALE GENOMIC DNA]</scope>
    <source>
        <strain evidence="19 20">DSM 26377</strain>
    </source>
</reference>
<evidence type="ECO:0000313" key="19">
    <source>
        <dbReference type="EMBL" id="TDU32300.1"/>
    </source>
</evidence>
<dbReference type="AlphaFoldDB" id="A0A4R7PFY7"/>
<evidence type="ECO:0000256" key="14">
    <source>
        <dbReference type="ARBA" id="ARBA00023288"/>
    </source>
</evidence>
<dbReference type="Gene3D" id="3.10.560.10">
    <property type="entry name" value="Outer membrane lipoprotein wza domain like"/>
    <property type="match status" value="2"/>
</dbReference>
<feature type="domain" description="SLBB" evidence="18">
    <location>
        <begin position="148"/>
        <end position="226"/>
    </location>
</feature>
<evidence type="ECO:0000256" key="2">
    <source>
        <dbReference type="ARBA" id="ARBA00009450"/>
    </source>
</evidence>
<dbReference type="PANTHER" id="PTHR33619">
    <property type="entry name" value="POLYSACCHARIDE EXPORT PROTEIN GFCE-RELATED"/>
    <property type="match status" value="1"/>
</dbReference>
<keyword evidence="3" id="KW-0813">Transport</keyword>
<evidence type="ECO:0000256" key="12">
    <source>
        <dbReference type="ARBA" id="ARBA00023139"/>
    </source>
</evidence>
<evidence type="ECO:0000256" key="1">
    <source>
        <dbReference type="ARBA" id="ARBA00004571"/>
    </source>
</evidence>
<name>A0A4R7PFY7_9GAMM</name>
<accession>A0A4R7PFY7</accession>
<keyword evidence="14" id="KW-0449">Lipoprotein</keyword>
<dbReference type="Proteomes" id="UP000295341">
    <property type="component" value="Unassembled WGS sequence"/>
</dbReference>
<protein>
    <submittedName>
        <fullName evidence="19">Polysaccharide export outer membrane protein</fullName>
    </submittedName>
</protein>
<evidence type="ECO:0000256" key="3">
    <source>
        <dbReference type="ARBA" id="ARBA00022448"/>
    </source>
</evidence>
<keyword evidence="4" id="KW-1134">Transmembrane beta strand</keyword>
<evidence type="ECO:0000256" key="6">
    <source>
        <dbReference type="ARBA" id="ARBA00022692"/>
    </source>
</evidence>
<dbReference type="PANTHER" id="PTHR33619:SF3">
    <property type="entry name" value="POLYSACCHARIDE EXPORT PROTEIN GFCE-RELATED"/>
    <property type="match status" value="1"/>
</dbReference>
<dbReference type="EMBL" id="SOBT01000008">
    <property type="protein sequence ID" value="TDU32300.1"/>
    <property type="molecule type" value="Genomic_DNA"/>
</dbReference>
<feature type="chain" id="PRO_5020277912" evidence="15">
    <location>
        <begin position="34"/>
        <end position="307"/>
    </location>
</feature>
<evidence type="ECO:0000256" key="9">
    <source>
        <dbReference type="ARBA" id="ARBA00023065"/>
    </source>
</evidence>
<evidence type="ECO:0000256" key="10">
    <source>
        <dbReference type="ARBA" id="ARBA00023114"/>
    </source>
</evidence>
<keyword evidence="7 15" id="KW-0732">Signal</keyword>
<dbReference type="GO" id="GO:0015159">
    <property type="term" value="F:polysaccharide transmembrane transporter activity"/>
    <property type="evidence" value="ECO:0007669"/>
    <property type="project" value="InterPro"/>
</dbReference>
<sequence length="307" mass="32649">MEVMRVRAAGRFSPRLARTFVAAVFALTCGVVAAEPSVAPVGYPVDPLVPNATPPNALSVTPPAILDQATVTLAPGDSVTMTVFGRPELTLTGYVSDSGTIDVPLAGSIPVAGLSPTQAAERVATAYREGEYLIDPQVNIVLAAIRSQQISVVGEVVRPGRFPMDTRTTILDALAQAGGISPLGAERAFILRRSMDGVERFEVDLQDLLSAGSGQVVQIRAGDTIVIPKAPLFYIYGEVSRPGAFPLRSKITVIEAISIAGGLTPRGSSRRIEIKRRLKDGKSQRSDAEIDDEVMAEDVINVKERLF</sequence>
<organism evidence="19 20">
    <name type="scientific">Panacagrimonas perspica</name>
    <dbReference type="NCBI Taxonomy" id="381431"/>
    <lineage>
        <taxon>Bacteria</taxon>
        <taxon>Pseudomonadati</taxon>
        <taxon>Pseudomonadota</taxon>
        <taxon>Gammaproteobacteria</taxon>
        <taxon>Nevskiales</taxon>
        <taxon>Nevskiaceae</taxon>
        <taxon>Panacagrimonas</taxon>
    </lineage>
</organism>
<dbReference type="Pfam" id="PF02563">
    <property type="entry name" value="Poly_export"/>
    <property type="match status" value="1"/>
</dbReference>
<evidence type="ECO:0000256" key="4">
    <source>
        <dbReference type="ARBA" id="ARBA00022452"/>
    </source>
</evidence>
<dbReference type="InterPro" id="IPR049712">
    <property type="entry name" value="Poly_export"/>
</dbReference>
<evidence type="ECO:0000259" key="18">
    <source>
        <dbReference type="Pfam" id="PF22461"/>
    </source>
</evidence>
<evidence type="ECO:0000256" key="13">
    <source>
        <dbReference type="ARBA" id="ARBA00023237"/>
    </source>
</evidence>
<dbReference type="InterPro" id="IPR054765">
    <property type="entry name" value="SLBB_dom"/>
</dbReference>
<feature type="domain" description="Soluble ligand binding" evidence="17">
    <location>
        <begin position="233"/>
        <end position="284"/>
    </location>
</feature>
<keyword evidence="20" id="KW-1185">Reference proteome</keyword>
<evidence type="ECO:0000256" key="15">
    <source>
        <dbReference type="SAM" id="SignalP"/>
    </source>
</evidence>
<keyword evidence="13" id="KW-0998">Cell outer membrane</keyword>